<sequence length="74" mass="8689">MYTVIENLINFKFYENVEEIGRKLTLYNSYKALSDEDYKKLMDLAIEKYGMIKDEKLIETVNTNVEAKAEVVSQ</sequence>
<evidence type="ECO:0000313" key="1">
    <source>
        <dbReference type="EMBL" id="NFA43144.1"/>
    </source>
</evidence>
<dbReference type="AlphaFoldDB" id="A0A6M0SRV6"/>
<name>A0A6M0SRV6_CLOBO</name>
<organism evidence="1 2">
    <name type="scientific">Clostridium botulinum</name>
    <dbReference type="NCBI Taxonomy" id="1491"/>
    <lineage>
        <taxon>Bacteria</taxon>
        <taxon>Bacillati</taxon>
        <taxon>Bacillota</taxon>
        <taxon>Clostridia</taxon>
        <taxon>Eubacteriales</taxon>
        <taxon>Clostridiaceae</taxon>
        <taxon>Clostridium</taxon>
    </lineage>
</organism>
<comment type="caution">
    <text evidence="1">The sequence shown here is derived from an EMBL/GenBank/DDBJ whole genome shotgun (WGS) entry which is preliminary data.</text>
</comment>
<accession>A0A6M0SRV6</accession>
<dbReference type="EMBL" id="SGKU01000030">
    <property type="protein sequence ID" value="NFA43144.1"/>
    <property type="molecule type" value="Genomic_DNA"/>
</dbReference>
<reference evidence="1 2" key="1">
    <citation type="submission" date="2019-02" db="EMBL/GenBank/DDBJ databases">
        <title>Genome sequencing of Clostridium botulinum clinical isolates.</title>
        <authorList>
            <person name="Brunt J."/>
            <person name="Van Vliet A.H.M."/>
            <person name="Stringer S.C."/>
            <person name="Grant K.A."/>
            <person name="Carter A.C."/>
            <person name="Peck M.W."/>
        </authorList>
    </citation>
    <scope>NUCLEOTIDE SEQUENCE [LARGE SCALE GENOMIC DNA]</scope>
    <source>
        <strain evidence="1 2">H113700579</strain>
    </source>
</reference>
<protein>
    <submittedName>
        <fullName evidence="1">Uncharacterized protein</fullName>
    </submittedName>
</protein>
<evidence type="ECO:0000313" key="2">
    <source>
        <dbReference type="Proteomes" id="UP000472355"/>
    </source>
</evidence>
<gene>
    <name evidence="1" type="ORF">EXM65_11295</name>
</gene>
<proteinExistence type="predicted"/>
<dbReference type="Proteomes" id="UP000472355">
    <property type="component" value="Unassembled WGS sequence"/>
</dbReference>